<dbReference type="EMBL" id="GBHO01044047">
    <property type="protein sequence ID" value="JAF99556.1"/>
    <property type="molecule type" value="Transcribed_RNA"/>
</dbReference>
<evidence type="ECO:0000313" key="1">
    <source>
        <dbReference type="EMBL" id="JAF99556.1"/>
    </source>
</evidence>
<name>A0A0A9VTC0_LYGHE</name>
<proteinExistence type="predicted"/>
<dbReference type="Gene3D" id="2.60.120.200">
    <property type="match status" value="1"/>
</dbReference>
<protein>
    <submittedName>
        <fullName evidence="1">Tetanus toxin</fullName>
    </submittedName>
</protein>
<reference evidence="1" key="1">
    <citation type="journal article" date="2014" name="PLoS ONE">
        <title>Transcriptome-Based Identification of ABC Transporters in the Western Tarnished Plant Bug Lygus hesperus.</title>
        <authorList>
            <person name="Hull J.J."/>
            <person name="Chaney K."/>
            <person name="Geib S.M."/>
            <person name="Fabrick J.A."/>
            <person name="Brent C.S."/>
            <person name="Walsh D."/>
            <person name="Lavine L.C."/>
        </authorList>
    </citation>
    <scope>NUCLEOTIDE SEQUENCE</scope>
</reference>
<sequence>MTADVDEMSSLVPHTWVHVCVVMSVVQTMSVFVNGVRVGMCSCPYFPANNEMTIEVAAIDRVMCHDTDTVYGIGDIEIWAEELTSPQVEAQYSYQTLHPPLSRFTQSFESANTHD</sequence>
<organism evidence="1">
    <name type="scientific">Lygus hesperus</name>
    <name type="common">Western plant bug</name>
    <dbReference type="NCBI Taxonomy" id="30085"/>
    <lineage>
        <taxon>Eukaryota</taxon>
        <taxon>Metazoa</taxon>
        <taxon>Ecdysozoa</taxon>
        <taxon>Arthropoda</taxon>
        <taxon>Hexapoda</taxon>
        <taxon>Insecta</taxon>
        <taxon>Pterygota</taxon>
        <taxon>Neoptera</taxon>
        <taxon>Paraneoptera</taxon>
        <taxon>Hemiptera</taxon>
        <taxon>Heteroptera</taxon>
        <taxon>Panheteroptera</taxon>
        <taxon>Cimicomorpha</taxon>
        <taxon>Miridae</taxon>
        <taxon>Mirini</taxon>
        <taxon>Lygus</taxon>
    </lineage>
</organism>
<gene>
    <name evidence="1" type="primary">tetX</name>
    <name evidence="1" type="ORF">CM83_19497</name>
</gene>
<reference evidence="1" key="2">
    <citation type="submission" date="2014-07" db="EMBL/GenBank/DDBJ databases">
        <authorList>
            <person name="Hull J."/>
        </authorList>
    </citation>
    <scope>NUCLEOTIDE SEQUENCE</scope>
</reference>
<dbReference type="InterPro" id="IPR013320">
    <property type="entry name" value="ConA-like_dom_sf"/>
</dbReference>
<dbReference type="AlphaFoldDB" id="A0A0A9VTC0"/>
<dbReference type="SUPFAM" id="SSF49899">
    <property type="entry name" value="Concanavalin A-like lectins/glucanases"/>
    <property type="match status" value="1"/>
</dbReference>
<accession>A0A0A9VTC0</accession>